<name>A0A376DTX7_CHRCU</name>
<dbReference type="Proteomes" id="UP000255224">
    <property type="component" value="Unassembled WGS sequence"/>
</dbReference>
<reference evidence="1 2" key="1">
    <citation type="submission" date="2018-06" db="EMBL/GenBank/DDBJ databases">
        <authorList>
            <consortium name="Pathogen Informatics"/>
            <person name="Doyle S."/>
        </authorList>
    </citation>
    <scope>NUCLEOTIDE SEQUENCE [LARGE SCALE GENOMIC DNA]</scope>
    <source>
        <strain evidence="1 2">NCTC13533</strain>
    </source>
</reference>
<evidence type="ECO:0000313" key="1">
    <source>
        <dbReference type="EMBL" id="STC95616.1"/>
    </source>
</evidence>
<sequence length="51" mass="6186">MKFYNTYNSQFELLPRITIIYGRRIEFSSNGIALEWLWFGVYLKFRSNSSK</sequence>
<gene>
    <name evidence="1" type="ORF">NCTC13533_01936</name>
</gene>
<evidence type="ECO:0000313" key="2">
    <source>
        <dbReference type="Proteomes" id="UP000255224"/>
    </source>
</evidence>
<protein>
    <submittedName>
        <fullName evidence="1">Uncharacterized protein</fullName>
    </submittedName>
</protein>
<organism evidence="1 2">
    <name type="scientific">Chryseobacterium carnipullorum</name>
    <dbReference type="NCBI Taxonomy" id="1124835"/>
    <lineage>
        <taxon>Bacteria</taxon>
        <taxon>Pseudomonadati</taxon>
        <taxon>Bacteroidota</taxon>
        <taxon>Flavobacteriia</taxon>
        <taxon>Flavobacteriales</taxon>
        <taxon>Weeksellaceae</taxon>
        <taxon>Chryseobacterium group</taxon>
        <taxon>Chryseobacterium</taxon>
    </lineage>
</organism>
<dbReference type="AlphaFoldDB" id="A0A376DTX7"/>
<accession>A0A376DTX7</accession>
<dbReference type="EMBL" id="UFVQ01000003">
    <property type="protein sequence ID" value="STC95616.1"/>
    <property type="molecule type" value="Genomic_DNA"/>
</dbReference>
<proteinExistence type="predicted"/>